<dbReference type="CDD" id="cd02440">
    <property type="entry name" value="AdoMet_MTases"/>
    <property type="match status" value="1"/>
</dbReference>
<reference evidence="5 6" key="1">
    <citation type="submission" date="2023-03" db="EMBL/GenBank/DDBJ databases">
        <title>Complete genome sequence of Tepidibacter sp. SWIR-1, isolated from a deep-sea hydrothermal vent.</title>
        <authorList>
            <person name="Li X."/>
        </authorList>
    </citation>
    <scope>NUCLEOTIDE SEQUENCE [LARGE SCALE GENOMIC DNA]</scope>
    <source>
        <strain evidence="5 6">SWIR-1</strain>
    </source>
</reference>
<evidence type="ECO:0000256" key="1">
    <source>
        <dbReference type="ARBA" id="ARBA00022679"/>
    </source>
</evidence>
<evidence type="ECO:0000313" key="5">
    <source>
        <dbReference type="EMBL" id="WFD10432.1"/>
    </source>
</evidence>
<dbReference type="Pfam" id="PF02475">
    <property type="entry name" value="TRM5-TYW2_MTfase"/>
    <property type="match status" value="1"/>
</dbReference>
<dbReference type="Gene3D" id="3.40.50.150">
    <property type="entry name" value="Vaccinia Virus protein VP39"/>
    <property type="match status" value="1"/>
</dbReference>
<name>A0ABY8EBV7_9FIRM</name>
<dbReference type="InterPro" id="IPR056743">
    <property type="entry name" value="TRM5-TYW2-like_MTfase"/>
</dbReference>
<evidence type="ECO:0000313" key="6">
    <source>
        <dbReference type="Proteomes" id="UP001222800"/>
    </source>
</evidence>
<keyword evidence="2" id="KW-0949">S-adenosyl-L-methionine</keyword>
<feature type="coiled-coil region" evidence="3">
    <location>
        <begin position="77"/>
        <end position="111"/>
    </location>
</feature>
<dbReference type="InterPro" id="IPR029063">
    <property type="entry name" value="SAM-dependent_MTases_sf"/>
</dbReference>
<keyword evidence="6" id="KW-1185">Reference proteome</keyword>
<evidence type="ECO:0000256" key="3">
    <source>
        <dbReference type="SAM" id="Coils"/>
    </source>
</evidence>
<dbReference type="Proteomes" id="UP001222800">
    <property type="component" value="Chromosome"/>
</dbReference>
<dbReference type="SUPFAM" id="SSF53335">
    <property type="entry name" value="S-adenosyl-L-methionine-dependent methyltransferases"/>
    <property type="match status" value="1"/>
</dbReference>
<keyword evidence="1" id="KW-0808">Transferase</keyword>
<dbReference type="RefSeq" id="WP_277732400.1">
    <property type="nucleotide sequence ID" value="NZ_CP120733.1"/>
</dbReference>
<evidence type="ECO:0000259" key="4">
    <source>
        <dbReference type="Pfam" id="PF02475"/>
    </source>
</evidence>
<accession>A0ABY8EBV7</accession>
<sequence length="250" mass="28349">MDIKLKDSERIDDLQIKGLKIIQDKEGFCFGIDAVLLANFSKVKNNAKVVDLGTGTGIIPILIAGKSRAKEVIGIEIQEEVAEMADRSIKLNNLEDRVRVLNEDLKNIDSVLEVNTFHVVTSNPPYMKPDGLKNINNKKAISRHEITCNLEDVIKAASRLLMHHGKFFMIHRPIRIADIITISRKYKLEPKEIQFIHPKVGKAPNLMMVAFTKAGKPELKILDPLYVYKEDGEYTDQIKEIYSRQDIGEN</sequence>
<dbReference type="InterPro" id="IPR050210">
    <property type="entry name" value="tRNA_Adenine-N(6)_MTase"/>
</dbReference>
<protein>
    <submittedName>
        <fullName evidence="5">tRNA1(Val) (Adenine(37)-N6)-methyltransferase</fullName>
    </submittedName>
</protein>
<keyword evidence="3" id="KW-0175">Coiled coil</keyword>
<feature type="domain" description="TRM5/TYW2-like methyltransferase" evidence="4">
    <location>
        <begin position="41"/>
        <end position="115"/>
    </location>
</feature>
<dbReference type="EMBL" id="CP120733">
    <property type="protein sequence ID" value="WFD10432.1"/>
    <property type="molecule type" value="Genomic_DNA"/>
</dbReference>
<evidence type="ECO:0000256" key="2">
    <source>
        <dbReference type="ARBA" id="ARBA00022691"/>
    </source>
</evidence>
<organism evidence="5 6">
    <name type="scientific">Tepidibacter hydrothermalis</name>
    <dbReference type="NCBI Taxonomy" id="3036126"/>
    <lineage>
        <taxon>Bacteria</taxon>
        <taxon>Bacillati</taxon>
        <taxon>Bacillota</taxon>
        <taxon>Clostridia</taxon>
        <taxon>Peptostreptococcales</taxon>
        <taxon>Peptostreptococcaceae</taxon>
        <taxon>Tepidibacter</taxon>
    </lineage>
</organism>
<dbReference type="PANTHER" id="PTHR47739">
    <property type="entry name" value="TRNA1(VAL) (ADENINE(37)-N6)-METHYLTRANSFERASE"/>
    <property type="match status" value="1"/>
</dbReference>
<dbReference type="PANTHER" id="PTHR47739:SF1">
    <property type="entry name" value="TRNA1(VAL) (ADENINE(37)-N6)-METHYLTRANSFERASE"/>
    <property type="match status" value="1"/>
</dbReference>
<proteinExistence type="predicted"/>
<gene>
    <name evidence="5" type="ORF">P4S50_19580</name>
</gene>